<reference evidence="2" key="1">
    <citation type="submission" date="2024-02" db="EMBL/GenBank/DDBJ databases">
        <authorList>
            <consortium name="ELIXIR-Norway"/>
            <consortium name="Elixir Norway"/>
        </authorList>
    </citation>
    <scope>NUCLEOTIDE SEQUENCE</scope>
</reference>
<organism evidence="2 3">
    <name type="scientific">Sphagnum troendelagicum</name>
    <dbReference type="NCBI Taxonomy" id="128251"/>
    <lineage>
        <taxon>Eukaryota</taxon>
        <taxon>Viridiplantae</taxon>
        <taxon>Streptophyta</taxon>
        <taxon>Embryophyta</taxon>
        <taxon>Bryophyta</taxon>
        <taxon>Sphagnophytina</taxon>
        <taxon>Sphagnopsida</taxon>
        <taxon>Sphagnales</taxon>
        <taxon>Sphagnaceae</taxon>
        <taxon>Sphagnum</taxon>
    </lineage>
</organism>
<protein>
    <submittedName>
        <fullName evidence="2">Uncharacterized protein</fullName>
    </submittedName>
</protein>
<dbReference type="EMBL" id="OZ019895">
    <property type="protein sequence ID" value="CAK9221356.1"/>
    <property type="molecule type" value="Genomic_DNA"/>
</dbReference>
<evidence type="ECO:0000256" key="1">
    <source>
        <dbReference type="SAM" id="MobiDB-lite"/>
    </source>
</evidence>
<dbReference type="Proteomes" id="UP001497512">
    <property type="component" value="Chromosome 3"/>
</dbReference>
<evidence type="ECO:0000313" key="3">
    <source>
        <dbReference type="Proteomes" id="UP001497512"/>
    </source>
</evidence>
<proteinExistence type="predicted"/>
<evidence type="ECO:0000313" key="2">
    <source>
        <dbReference type="EMBL" id="CAK9221356.1"/>
    </source>
</evidence>
<feature type="region of interest" description="Disordered" evidence="1">
    <location>
        <begin position="1"/>
        <end position="54"/>
    </location>
</feature>
<sequence length="100" mass="11161">MNGSSSDRFVKATPAAAGADNKEVPVFSSRRGATTDRGVAGEHPNANKDRGEQINNKPKFLCMRILIEHPGDRFDEAVWGRRFRRRCGGRCHNRGRARPL</sequence>
<accession>A0ABP0UI69</accession>
<name>A0ABP0UI69_9BRYO</name>
<gene>
    <name evidence="2" type="ORF">CSSPTR1EN2_LOCUS15915</name>
</gene>
<keyword evidence="3" id="KW-1185">Reference proteome</keyword>